<dbReference type="GO" id="GO:0004177">
    <property type="term" value="F:aminopeptidase activity"/>
    <property type="evidence" value="ECO:0007669"/>
    <property type="project" value="UniProtKB-KW"/>
</dbReference>
<dbReference type="EMBL" id="BOPH01000047">
    <property type="protein sequence ID" value="GIJ68709.1"/>
    <property type="molecule type" value="Genomic_DNA"/>
</dbReference>
<protein>
    <submittedName>
        <fullName evidence="3">Dipeptidyl aminopeptidase</fullName>
    </submittedName>
</protein>
<name>A0A8J4EBL5_9ACTN</name>
<keyword evidence="3" id="KW-0645">Protease</keyword>
<organism evidence="3 4">
    <name type="scientific">Virgisporangium ochraceum</name>
    <dbReference type="NCBI Taxonomy" id="65505"/>
    <lineage>
        <taxon>Bacteria</taxon>
        <taxon>Bacillati</taxon>
        <taxon>Actinomycetota</taxon>
        <taxon>Actinomycetes</taxon>
        <taxon>Micromonosporales</taxon>
        <taxon>Micromonosporaceae</taxon>
        <taxon>Virgisporangium</taxon>
    </lineage>
</organism>
<keyword evidence="3" id="KW-0031">Aminopeptidase</keyword>
<accession>A0A8J4EBL5</accession>
<dbReference type="InterPro" id="IPR011042">
    <property type="entry name" value="6-blade_b-propeller_TolB-like"/>
</dbReference>
<reference evidence="3" key="1">
    <citation type="submission" date="2021-01" db="EMBL/GenBank/DDBJ databases">
        <title>Whole genome shotgun sequence of Virgisporangium ochraceum NBRC 16418.</title>
        <authorList>
            <person name="Komaki H."/>
            <person name="Tamura T."/>
        </authorList>
    </citation>
    <scope>NUCLEOTIDE SEQUENCE</scope>
    <source>
        <strain evidence="3">NBRC 16418</strain>
    </source>
</reference>
<proteinExistence type="predicted"/>
<dbReference type="GO" id="GO:0004252">
    <property type="term" value="F:serine-type endopeptidase activity"/>
    <property type="evidence" value="ECO:0007669"/>
    <property type="project" value="TreeGrafter"/>
</dbReference>
<evidence type="ECO:0000256" key="1">
    <source>
        <dbReference type="ARBA" id="ARBA00022801"/>
    </source>
</evidence>
<keyword evidence="1" id="KW-0378">Hydrolase</keyword>
<dbReference type="Gene3D" id="3.40.50.1820">
    <property type="entry name" value="alpha/beta hydrolase"/>
    <property type="match status" value="1"/>
</dbReference>
<dbReference type="GO" id="GO:0006508">
    <property type="term" value="P:proteolysis"/>
    <property type="evidence" value="ECO:0007669"/>
    <property type="project" value="InterPro"/>
</dbReference>
<evidence type="ECO:0000313" key="3">
    <source>
        <dbReference type="EMBL" id="GIJ68709.1"/>
    </source>
</evidence>
<dbReference type="Gene3D" id="2.120.10.30">
    <property type="entry name" value="TolB, C-terminal domain"/>
    <property type="match status" value="2"/>
</dbReference>
<comment type="caution">
    <text evidence="3">The sequence shown here is derived from an EMBL/GenBank/DDBJ whole genome shotgun (WGS) entry which is preliminary data.</text>
</comment>
<dbReference type="SUPFAM" id="SSF53474">
    <property type="entry name" value="alpha/beta-Hydrolases"/>
    <property type="match status" value="1"/>
</dbReference>
<evidence type="ECO:0000259" key="2">
    <source>
        <dbReference type="Pfam" id="PF00326"/>
    </source>
</evidence>
<dbReference type="SUPFAM" id="SSF82171">
    <property type="entry name" value="DPP6 N-terminal domain-like"/>
    <property type="match status" value="1"/>
</dbReference>
<evidence type="ECO:0000313" key="4">
    <source>
        <dbReference type="Proteomes" id="UP000635606"/>
    </source>
</evidence>
<feature type="domain" description="Peptidase S9 prolyl oligopeptidase catalytic" evidence="2">
    <location>
        <begin position="425"/>
        <end position="626"/>
    </location>
</feature>
<keyword evidence="4" id="KW-1185">Reference proteome</keyword>
<dbReference type="AlphaFoldDB" id="A0A8J4EBL5"/>
<dbReference type="InterPro" id="IPR001375">
    <property type="entry name" value="Peptidase_S9_cat"/>
</dbReference>
<dbReference type="Proteomes" id="UP000635606">
    <property type="component" value="Unassembled WGS sequence"/>
</dbReference>
<dbReference type="PANTHER" id="PTHR42776:SF27">
    <property type="entry name" value="DIPEPTIDYL PEPTIDASE FAMILY MEMBER 6"/>
    <property type="match status" value="1"/>
</dbReference>
<dbReference type="Pfam" id="PF00326">
    <property type="entry name" value="Peptidase_S9"/>
    <property type="match status" value="1"/>
</dbReference>
<sequence>MKPLDIATARIPGRPAVSPSGDTVVLPLSQIDLDADDYTSHLWIAPADGSAPPRRLTGGWRDGAPKYSPDGAWVGFIRTVRDDDGETGKSQLWVLPTAGGEARKLTDEKLGVGEFAWAPDSARIAYVARVPEEGRYGTKAKVDAGKEPPRRITKLSYHVDDLGYLLDRPRHVFVTAVAEGAEPTKITDGPYDHSDVVWSPAGGLLAFVAARHETYNDDLVADLWVCAEDGSDLRAVTDGTMWSGGPQFTPDGTGLCFHGGDAEEAIVSNVGIWYAPVDGSAPVRRITDEEKYHLAYPGGDIQPLDDGVLFLNEQRGAVEMLLFPYDGGEPTVLSDGERQIIGYHRVGDTLATVVVDAGSWGELYVGDRKLSSWSEGVESFPMEEITGSTSDGYPVHGWVVRPAGGGPHPVLLMIHGGPFTQYGWRLFDEAQVLAAAGYAVVMGNPRGSSGYGQAHGRAVIGDVGAVCGADLIALLDQALKADDLDGSRVGVLGGSHGGFMTTWLAGNHPDRFKAAISERAVNAIDSFTGSSDIGWFFSDGLYNGDATKSPLAYADAITAPMLIIHSEQDWRCPVEQAQRLFVALKRRGATVEMLLFPGEGHELSRTGLPSHRVARFEAIIEWFDRWV</sequence>
<dbReference type="RefSeq" id="WP_203928654.1">
    <property type="nucleotide sequence ID" value="NZ_BOPH01000047.1"/>
</dbReference>
<dbReference type="PANTHER" id="PTHR42776">
    <property type="entry name" value="SERINE PEPTIDASE S9 FAMILY MEMBER"/>
    <property type="match status" value="1"/>
</dbReference>
<dbReference type="InterPro" id="IPR029058">
    <property type="entry name" value="AB_hydrolase_fold"/>
</dbReference>
<gene>
    <name evidence="3" type="ORF">Voc01_036260</name>
</gene>